<accession>Q9XYG6</accession>
<feature type="transmembrane region" description="Helical" evidence="1">
    <location>
        <begin position="7"/>
        <end position="27"/>
    </location>
</feature>
<reference evidence="2" key="1">
    <citation type="submission" date="1998-11" db="EMBL/GenBank/DDBJ databases">
        <title>Identification of a novel Plasmodium yoelii yoelii gene ums/l-1.</title>
        <authorList>
            <person name="Lau A.O.T."/>
            <person name="Sacci J.B.Jr."/>
            <person name="Azad A.F."/>
        </authorList>
    </citation>
    <scope>NUCLEOTIDE SEQUENCE</scope>
    <source>
        <strain evidence="2">17NXL</strain>
    </source>
</reference>
<keyword evidence="1" id="KW-1133">Transmembrane helix</keyword>
<protein>
    <submittedName>
        <fullName evidence="2">Uncharacterized protein</fullName>
    </submittedName>
</protein>
<keyword evidence="1" id="KW-0472">Membrane</keyword>
<sequence length="29" mass="3585">MIEEIKNFLGIIILTYVFLKILLYFFVKY</sequence>
<evidence type="ECO:0000256" key="1">
    <source>
        <dbReference type="SAM" id="Phobius"/>
    </source>
</evidence>
<organism evidence="2">
    <name type="scientific">Plasmodium yoelii yoelii</name>
    <dbReference type="NCBI Taxonomy" id="73239"/>
    <lineage>
        <taxon>Eukaryota</taxon>
        <taxon>Sar</taxon>
        <taxon>Alveolata</taxon>
        <taxon>Apicomplexa</taxon>
        <taxon>Aconoidasida</taxon>
        <taxon>Haemosporida</taxon>
        <taxon>Plasmodiidae</taxon>
        <taxon>Plasmodium</taxon>
        <taxon>Plasmodium (Vinckeia)</taxon>
    </lineage>
</organism>
<name>Q9XYG6_PLAYO</name>
<proteinExistence type="predicted"/>
<dbReference type="EMBL" id="AF108147">
    <property type="protein sequence ID" value="AAD28707.1"/>
    <property type="molecule type" value="Genomic_DNA"/>
</dbReference>
<keyword evidence="1" id="KW-0812">Transmembrane</keyword>
<dbReference type="AlphaFoldDB" id="Q9XYG6"/>
<evidence type="ECO:0000313" key="2">
    <source>
        <dbReference type="EMBL" id="AAD28707.1"/>
    </source>
</evidence>